<sequence length="59" mass="6687">MPFHPPFFVFCALGASVMIVSAMLAVVAEKIDEWLTHQTKLLSARRPLAQRHMEVTHLL</sequence>
<proteinExistence type="predicted"/>
<feature type="transmembrane region" description="Helical" evidence="1">
    <location>
        <begin position="6"/>
        <end position="28"/>
    </location>
</feature>
<evidence type="ECO:0000313" key="2">
    <source>
        <dbReference type="EMBL" id="MEM5287875.1"/>
    </source>
</evidence>
<gene>
    <name evidence="2" type="ORF">V4C55_19265</name>
</gene>
<protein>
    <submittedName>
        <fullName evidence="2">Uncharacterized protein</fullName>
    </submittedName>
</protein>
<keyword evidence="3" id="KW-1185">Reference proteome</keyword>
<keyword evidence="1" id="KW-0472">Membrane</keyword>
<dbReference type="EMBL" id="JAZHGC010000015">
    <property type="protein sequence ID" value="MEM5287875.1"/>
    <property type="molecule type" value="Genomic_DNA"/>
</dbReference>
<reference evidence="2 3" key="1">
    <citation type="submission" date="2024-01" db="EMBL/GenBank/DDBJ databases">
        <title>The diversity of rhizobia nodulating Mimosa spp. in eleven states of Brazil covering several biomes is determined by host plant, location, and edaphic factors.</title>
        <authorList>
            <person name="Rouws L."/>
            <person name="Barauna A."/>
            <person name="Beukes C."/>
            <person name="De Faria S.M."/>
            <person name="Gross E."/>
            <person name="Dos Reis Junior F.B."/>
            <person name="Simon M."/>
            <person name="Maluk M."/>
            <person name="Odee D.W."/>
            <person name="Kenicer G."/>
            <person name="Young J.P.W."/>
            <person name="Reis V.M."/>
            <person name="Zilli J."/>
            <person name="James E.K."/>
        </authorList>
    </citation>
    <scope>NUCLEOTIDE SEQUENCE [LARGE SCALE GENOMIC DNA]</scope>
    <source>
        <strain evidence="2 3">JPY77</strain>
    </source>
</reference>
<dbReference type="Proteomes" id="UP001494588">
    <property type="component" value="Unassembled WGS sequence"/>
</dbReference>
<organism evidence="2 3">
    <name type="scientific">Paraburkholderia sabiae</name>
    <dbReference type="NCBI Taxonomy" id="273251"/>
    <lineage>
        <taxon>Bacteria</taxon>
        <taxon>Pseudomonadati</taxon>
        <taxon>Pseudomonadota</taxon>
        <taxon>Betaproteobacteria</taxon>
        <taxon>Burkholderiales</taxon>
        <taxon>Burkholderiaceae</taxon>
        <taxon>Paraburkholderia</taxon>
    </lineage>
</organism>
<keyword evidence="1" id="KW-1133">Transmembrane helix</keyword>
<accession>A0ABU9QFJ5</accession>
<dbReference type="RefSeq" id="WP_201651572.1">
    <property type="nucleotide sequence ID" value="NZ_CAJHCS010000013.1"/>
</dbReference>
<comment type="caution">
    <text evidence="2">The sequence shown here is derived from an EMBL/GenBank/DDBJ whole genome shotgun (WGS) entry which is preliminary data.</text>
</comment>
<evidence type="ECO:0000313" key="3">
    <source>
        <dbReference type="Proteomes" id="UP001494588"/>
    </source>
</evidence>
<keyword evidence="1" id="KW-0812">Transmembrane</keyword>
<evidence type="ECO:0000256" key="1">
    <source>
        <dbReference type="SAM" id="Phobius"/>
    </source>
</evidence>
<name>A0ABU9QFJ5_9BURK</name>